<proteinExistence type="predicted"/>
<dbReference type="Pfam" id="PF26138">
    <property type="entry name" value="DUF8040"/>
    <property type="match status" value="1"/>
</dbReference>
<accession>A0A1Q3CHA8</accession>
<dbReference type="InterPro" id="IPR058353">
    <property type="entry name" value="DUF8040"/>
</dbReference>
<dbReference type="OrthoDB" id="2668416at2759"/>
<dbReference type="Proteomes" id="UP000187406">
    <property type="component" value="Unassembled WGS sequence"/>
</dbReference>
<dbReference type="InParanoid" id="A0A1Q3CHA8"/>
<evidence type="ECO:0000313" key="3">
    <source>
        <dbReference type="Proteomes" id="UP000187406"/>
    </source>
</evidence>
<sequence>MQGNETRCFNMFKIEKNVFIKLINKLQLCYGLQVSRRMSALEMVGIFVNMSVYDVKKWKIIKSMPSYPYNKQVKIVVATMALHNFIRRNITQYTEFETSDTHDPEDADGIQDVQSEATCISESAT</sequence>
<protein>
    <recommendedName>
        <fullName evidence="1">DUF8040 domain-containing protein</fullName>
    </recommendedName>
</protein>
<evidence type="ECO:0000259" key="1">
    <source>
        <dbReference type="Pfam" id="PF26138"/>
    </source>
</evidence>
<dbReference type="EMBL" id="BDDD01002005">
    <property type="protein sequence ID" value="GAV79599.1"/>
    <property type="molecule type" value="Genomic_DNA"/>
</dbReference>
<feature type="domain" description="DUF8040" evidence="1">
    <location>
        <begin position="1"/>
        <end position="53"/>
    </location>
</feature>
<keyword evidence="3" id="KW-1185">Reference proteome</keyword>
<evidence type="ECO:0000313" key="2">
    <source>
        <dbReference type="EMBL" id="GAV79599.1"/>
    </source>
</evidence>
<gene>
    <name evidence="2" type="ORF">CFOL_v3_23064</name>
</gene>
<comment type="caution">
    <text evidence="2">The sequence shown here is derived from an EMBL/GenBank/DDBJ whole genome shotgun (WGS) entry which is preliminary data.</text>
</comment>
<dbReference type="AlphaFoldDB" id="A0A1Q3CHA8"/>
<name>A0A1Q3CHA8_CEPFO</name>
<organism evidence="2 3">
    <name type="scientific">Cephalotus follicularis</name>
    <name type="common">Albany pitcher plant</name>
    <dbReference type="NCBI Taxonomy" id="3775"/>
    <lineage>
        <taxon>Eukaryota</taxon>
        <taxon>Viridiplantae</taxon>
        <taxon>Streptophyta</taxon>
        <taxon>Embryophyta</taxon>
        <taxon>Tracheophyta</taxon>
        <taxon>Spermatophyta</taxon>
        <taxon>Magnoliopsida</taxon>
        <taxon>eudicotyledons</taxon>
        <taxon>Gunneridae</taxon>
        <taxon>Pentapetalae</taxon>
        <taxon>rosids</taxon>
        <taxon>fabids</taxon>
        <taxon>Oxalidales</taxon>
        <taxon>Cephalotaceae</taxon>
        <taxon>Cephalotus</taxon>
    </lineage>
</organism>
<reference evidence="3" key="1">
    <citation type="submission" date="2016-04" db="EMBL/GenBank/DDBJ databases">
        <title>Cephalotus genome sequencing.</title>
        <authorList>
            <person name="Fukushima K."/>
            <person name="Hasebe M."/>
            <person name="Fang X."/>
        </authorList>
    </citation>
    <scope>NUCLEOTIDE SEQUENCE [LARGE SCALE GENOMIC DNA]</scope>
    <source>
        <strain evidence="3">cv. St1</strain>
    </source>
</reference>